<comment type="caution">
    <text evidence="7">The sequence shown here is derived from an EMBL/GenBank/DDBJ whole genome shotgun (WGS) entry which is preliminary data.</text>
</comment>
<feature type="binding site" evidence="3">
    <location>
        <position position="328"/>
    </location>
    <ligand>
        <name>CTP</name>
        <dbReference type="ChEBI" id="CHEBI:37563"/>
    </ligand>
</feature>
<organism evidence="7 8">
    <name type="scientific">Sinimarinibacterium thermocellulolyticum</name>
    <dbReference type="NCBI Taxonomy" id="3170016"/>
    <lineage>
        <taxon>Bacteria</taxon>
        <taxon>Pseudomonadati</taxon>
        <taxon>Pseudomonadota</taxon>
        <taxon>Gammaproteobacteria</taxon>
        <taxon>Nevskiales</taxon>
        <taxon>Nevskiaceae</taxon>
        <taxon>Sinimarinibacterium</taxon>
    </lineage>
</organism>
<comment type="function">
    <text evidence="3">Catalyzes two sequential steps in the biosynthesis of coenzyme A. In the first step cysteine is conjugated to 4'-phosphopantothenate to form 4-phosphopantothenoylcysteine. In the second step the latter compound is decarboxylated to form 4'-phosphopantotheine.</text>
</comment>
<proteinExistence type="inferred from homology"/>
<dbReference type="HAMAP" id="MF_02225">
    <property type="entry name" value="CoaBC"/>
    <property type="match status" value="1"/>
</dbReference>
<feature type="binding site" evidence="3">
    <location>
        <position position="284"/>
    </location>
    <ligand>
        <name>CTP</name>
        <dbReference type="ChEBI" id="CHEBI:37563"/>
    </ligand>
</feature>
<accession>A0ABV2AC09</accession>
<dbReference type="SUPFAM" id="SSF52507">
    <property type="entry name" value="Homo-oligomeric flavin-containing Cys decarboxylases, HFCD"/>
    <property type="match status" value="1"/>
</dbReference>
<keyword evidence="3" id="KW-0479">Metal-binding</keyword>
<dbReference type="SUPFAM" id="SSF102645">
    <property type="entry name" value="CoaB-like"/>
    <property type="match status" value="1"/>
</dbReference>
<dbReference type="RefSeq" id="WP_352890121.1">
    <property type="nucleotide sequence ID" value="NZ_JBEPIJ010000014.1"/>
</dbReference>
<comment type="similarity">
    <text evidence="3 4">In the N-terminal section; belongs to the HFCD (homo-oligomeric flavin containing Cys decarboxylase) superfamily.</text>
</comment>
<comment type="catalytic activity">
    <reaction evidence="3 4">
        <text>(R)-4'-phosphopantothenate + L-cysteine + CTP = N-[(R)-4-phosphopantothenoyl]-L-cysteine + CMP + diphosphate + H(+)</text>
        <dbReference type="Rhea" id="RHEA:19397"/>
        <dbReference type="ChEBI" id="CHEBI:10986"/>
        <dbReference type="ChEBI" id="CHEBI:15378"/>
        <dbReference type="ChEBI" id="CHEBI:33019"/>
        <dbReference type="ChEBI" id="CHEBI:35235"/>
        <dbReference type="ChEBI" id="CHEBI:37563"/>
        <dbReference type="ChEBI" id="CHEBI:59458"/>
        <dbReference type="ChEBI" id="CHEBI:60377"/>
        <dbReference type="EC" id="6.3.2.5"/>
    </reaction>
</comment>
<evidence type="ECO:0000313" key="7">
    <source>
        <dbReference type="EMBL" id="MES0874760.1"/>
    </source>
</evidence>
<keyword evidence="2 3" id="KW-0456">Lyase</keyword>
<dbReference type="EMBL" id="JBEPIJ010000014">
    <property type="protein sequence ID" value="MES0874760.1"/>
    <property type="molecule type" value="Genomic_DNA"/>
</dbReference>
<gene>
    <name evidence="3 7" type="primary">coaBC</name>
    <name evidence="7" type="ORF">ABSH63_12205</name>
</gene>
<dbReference type="InterPro" id="IPR035929">
    <property type="entry name" value="CoaB-like_sf"/>
</dbReference>
<feature type="binding site" evidence="3">
    <location>
        <begin position="310"/>
        <end position="313"/>
    </location>
    <ligand>
        <name>CTP</name>
        <dbReference type="ChEBI" id="CHEBI:37563"/>
    </ligand>
</feature>
<comment type="cofactor">
    <cofactor evidence="3">
        <name>FMN</name>
        <dbReference type="ChEBI" id="CHEBI:58210"/>
    </cofactor>
    <text evidence="3">Binds 1 FMN per subunit.</text>
</comment>
<dbReference type="EC" id="6.3.2.5" evidence="3"/>
<evidence type="ECO:0000259" key="5">
    <source>
        <dbReference type="Pfam" id="PF02441"/>
    </source>
</evidence>
<keyword evidence="3 4" id="KW-0288">FMN</keyword>
<protein>
    <recommendedName>
        <fullName evidence="3">Coenzyme A biosynthesis bifunctional protein CoaBC</fullName>
    </recommendedName>
    <alternativeName>
        <fullName evidence="3">DNA/pantothenate metabolism flavoprotein</fullName>
    </alternativeName>
    <alternativeName>
        <fullName evidence="3">Phosphopantothenoylcysteine synthetase/decarboxylase</fullName>
        <shortName evidence="3">PPCS-PPCDC</shortName>
    </alternativeName>
    <domain>
        <recommendedName>
            <fullName evidence="3">Phosphopantothenoylcysteine decarboxylase</fullName>
            <shortName evidence="3">PPC decarboxylase</shortName>
            <shortName evidence="3">PPC-DC</shortName>
            <ecNumber evidence="3">4.1.1.36</ecNumber>
        </recommendedName>
        <alternativeName>
            <fullName evidence="3">CoaC</fullName>
        </alternativeName>
    </domain>
    <domain>
        <recommendedName>
            <fullName evidence="3">Phosphopantothenate--cysteine ligase</fullName>
            <ecNumber evidence="3">6.3.2.5</ecNumber>
        </recommendedName>
        <alternativeName>
            <fullName evidence="3">CoaB</fullName>
        </alternativeName>
        <alternativeName>
            <fullName evidence="3">Phosphopantothenoylcysteine synthetase</fullName>
            <shortName evidence="3">PPC synthetase</shortName>
            <shortName evidence="3">PPC-S</shortName>
        </alternativeName>
    </domain>
</protein>
<keyword evidence="8" id="KW-1185">Reference proteome</keyword>
<evidence type="ECO:0000256" key="1">
    <source>
        <dbReference type="ARBA" id="ARBA00022793"/>
    </source>
</evidence>
<dbReference type="PANTHER" id="PTHR14359">
    <property type="entry name" value="HOMO-OLIGOMERIC FLAVIN CONTAINING CYS DECARBOXYLASE FAMILY"/>
    <property type="match status" value="1"/>
</dbReference>
<feature type="active site" description="Proton donor" evidence="3">
    <location>
        <position position="163"/>
    </location>
</feature>
<evidence type="ECO:0000259" key="6">
    <source>
        <dbReference type="Pfam" id="PF04127"/>
    </source>
</evidence>
<dbReference type="Pfam" id="PF02441">
    <property type="entry name" value="Flavoprotein"/>
    <property type="match status" value="1"/>
</dbReference>
<feature type="domain" description="Flavoprotein" evidence="5">
    <location>
        <begin position="12"/>
        <end position="173"/>
    </location>
</feature>
<dbReference type="NCBIfam" id="TIGR00521">
    <property type="entry name" value="coaBC_dfp"/>
    <property type="match status" value="1"/>
</dbReference>
<feature type="domain" description="DNA/pantothenate metabolism flavoprotein C-terminal" evidence="6">
    <location>
        <begin position="191"/>
        <end position="398"/>
    </location>
</feature>
<dbReference type="InterPro" id="IPR005252">
    <property type="entry name" value="CoaBC"/>
</dbReference>
<comment type="cofactor">
    <cofactor evidence="3">
        <name>Mg(2+)</name>
        <dbReference type="ChEBI" id="CHEBI:18420"/>
    </cofactor>
</comment>
<feature type="region of interest" description="Phosphopantothenoylcysteine decarboxylase" evidence="3">
    <location>
        <begin position="1"/>
        <end position="195"/>
    </location>
</feature>
<evidence type="ECO:0000256" key="2">
    <source>
        <dbReference type="ARBA" id="ARBA00023239"/>
    </source>
</evidence>
<keyword evidence="3 4" id="KW-0285">Flavoprotein</keyword>
<comment type="similarity">
    <text evidence="3 4">In the C-terminal section; belongs to the PPC synthetase family.</text>
</comment>
<dbReference type="Gene3D" id="3.40.50.1950">
    <property type="entry name" value="Flavin prenyltransferase-like"/>
    <property type="match status" value="1"/>
</dbReference>
<keyword evidence="1 3" id="KW-0210">Decarboxylase</keyword>
<feature type="binding site" evidence="3">
    <location>
        <position position="342"/>
    </location>
    <ligand>
        <name>CTP</name>
        <dbReference type="ChEBI" id="CHEBI:37563"/>
    </ligand>
</feature>
<feature type="binding site" evidence="3">
    <location>
        <position position="346"/>
    </location>
    <ligand>
        <name>CTP</name>
        <dbReference type="ChEBI" id="CHEBI:37563"/>
    </ligand>
</feature>
<dbReference type="EC" id="4.1.1.36" evidence="3"/>
<comment type="pathway">
    <text evidence="3 4">Cofactor biosynthesis; coenzyme A biosynthesis; CoA from (R)-pantothenate: step 2/5.</text>
</comment>
<dbReference type="Pfam" id="PF04127">
    <property type="entry name" value="DFP"/>
    <property type="match status" value="1"/>
</dbReference>
<reference evidence="7 8" key="1">
    <citation type="submission" date="2024-06" db="EMBL/GenBank/DDBJ databases">
        <authorList>
            <person name="Li Z."/>
            <person name="Jiang Y."/>
        </authorList>
    </citation>
    <scope>NUCLEOTIDE SEQUENCE [LARGE SCALE GENOMIC DNA]</scope>
    <source>
        <strain evidence="7 8">HSW-8</strain>
    </source>
</reference>
<dbReference type="GO" id="GO:0004632">
    <property type="term" value="F:phosphopantothenate--cysteine ligase activity"/>
    <property type="evidence" value="ECO:0007669"/>
    <property type="project" value="UniProtKB-EC"/>
</dbReference>
<name>A0ABV2AC09_9GAMM</name>
<dbReference type="Gene3D" id="3.40.50.10300">
    <property type="entry name" value="CoaB-like"/>
    <property type="match status" value="1"/>
</dbReference>
<dbReference type="GO" id="GO:0004633">
    <property type="term" value="F:phosphopantothenoylcysteine decarboxylase activity"/>
    <property type="evidence" value="ECO:0007669"/>
    <property type="project" value="UniProtKB-EC"/>
</dbReference>
<evidence type="ECO:0000256" key="4">
    <source>
        <dbReference type="RuleBase" id="RU364078"/>
    </source>
</evidence>
<feature type="binding site" evidence="3">
    <location>
        <position position="294"/>
    </location>
    <ligand>
        <name>CTP</name>
        <dbReference type="ChEBI" id="CHEBI:37563"/>
    </ligand>
</feature>
<sequence>MQNPLASLDGRRVVLGVTGGIAAYKAADLVRRLKEAGAEVQVVMTAAAQRFVGAQTFQALSGRAVRDSLWDAAAEAAMGHIELARWPDLVLIAPASADTIARLAHGRADDLLTTLCLATDRPIALAPAMNRLMWAHPATQDNLRVLKARGVQVLGPGSGSQACGETGDGRMWEPLQIRDAVATLLRAGGALQGVKAVVTAGPTREPIDPVRFITNRSSGKMGYALAAALRALGAEVVLVSGPTALATPAGVARIDVETAAQMLDATQRAAADAQMLVGTAAVADYRVEAVAEHKIKKRDDAVQLTLVKNPDILAELRAAQPQLFIVGFAAETEKLADHAREKLARKKLDLIAANWVGDGQAFDRDDNALQVFWPGGERALAQAPKTELARELAALIAERYQSRTAQQP</sequence>
<comment type="function">
    <text evidence="4">Catalyzes two steps in the biosynthesis of coenzyme A. In the first step cysteine is conjugated to 4'-phosphopantothenate to form 4-phosphopantothenoylcysteine, in the latter compound is decarboxylated to form 4'-phosphopantotheine.</text>
</comment>
<keyword evidence="3 4" id="KW-0436">Ligase</keyword>
<comment type="catalytic activity">
    <reaction evidence="3 4">
        <text>N-[(R)-4-phosphopantothenoyl]-L-cysteine + H(+) = (R)-4'-phosphopantetheine + CO2</text>
        <dbReference type="Rhea" id="RHEA:16793"/>
        <dbReference type="ChEBI" id="CHEBI:15378"/>
        <dbReference type="ChEBI" id="CHEBI:16526"/>
        <dbReference type="ChEBI" id="CHEBI:59458"/>
        <dbReference type="ChEBI" id="CHEBI:61723"/>
        <dbReference type="EC" id="4.1.1.36"/>
    </reaction>
</comment>
<comment type="caution">
    <text evidence="3">Lacks conserved residue(s) required for the propagation of feature annotation.</text>
</comment>
<dbReference type="InterPro" id="IPR036551">
    <property type="entry name" value="Flavin_trans-like"/>
</dbReference>
<feature type="region of interest" description="Phosphopantothenate--cysteine ligase" evidence="3">
    <location>
        <begin position="196"/>
        <end position="408"/>
    </location>
</feature>
<comment type="pathway">
    <text evidence="3 4">Cofactor biosynthesis; coenzyme A biosynthesis; CoA from (R)-pantothenate: step 3/5.</text>
</comment>
<dbReference type="InterPro" id="IPR003382">
    <property type="entry name" value="Flavoprotein"/>
</dbReference>
<evidence type="ECO:0000256" key="3">
    <source>
        <dbReference type="HAMAP-Rule" id="MF_02225"/>
    </source>
</evidence>
<keyword evidence="3" id="KW-0460">Magnesium</keyword>
<keyword evidence="3" id="KW-0511">Multifunctional enzyme</keyword>
<dbReference type="PANTHER" id="PTHR14359:SF6">
    <property type="entry name" value="PHOSPHOPANTOTHENOYLCYSTEINE DECARBOXYLASE"/>
    <property type="match status" value="1"/>
</dbReference>
<dbReference type="InterPro" id="IPR007085">
    <property type="entry name" value="DNA/pantothenate-metab_flavo_C"/>
</dbReference>
<dbReference type="Proteomes" id="UP001465331">
    <property type="component" value="Unassembled WGS sequence"/>
</dbReference>
<evidence type="ECO:0000313" key="8">
    <source>
        <dbReference type="Proteomes" id="UP001465331"/>
    </source>
</evidence>